<evidence type="ECO:0000313" key="7">
    <source>
        <dbReference type="Proteomes" id="UP000199659"/>
    </source>
</evidence>
<name>A0A1I6JS76_9FIRM</name>
<keyword evidence="2" id="KW-0547">Nucleotide-binding</keyword>
<dbReference type="Proteomes" id="UP000199659">
    <property type="component" value="Unassembled WGS sequence"/>
</dbReference>
<evidence type="ECO:0000256" key="2">
    <source>
        <dbReference type="ARBA" id="ARBA00022741"/>
    </source>
</evidence>
<dbReference type="PROSITE" id="PS50893">
    <property type="entry name" value="ABC_TRANSPORTER_2"/>
    <property type="match status" value="1"/>
</dbReference>
<reference evidence="6 7" key="1">
    <citation type="submission" date="2016-10" db="EMBL/GenBank/DDBJ databases">
        <authorList>
            <person name="de Groot N.N."/>
        </authorList>
    </citation>
    <scope>NUCLEOTIDE SEQUENCE [LARGE SCALE GENOMIC DNA]</scope>
    <source>
        <strain evidence="6 7">743A</strain>
    </source>
</reference>
<dbReference type="GO" id="GO:0016887">
    <property type="term" value="F:ATP hydrolysis activity"/>
    <property type="evidence" value="ECO:0007669"/>
    <property type="project" value="InterPro"/>
</dbReference>
<keyword evidence="4" id="KW-1133">Transmembrane helix</keyword>
<dbReference type="PANTHER" id="PTHR42939">
    <property type="entry name" value="ABC TRANSPORTER ATP-BINDING PROTEIN ALBC-RELATED"/>
    <property type="match status" value="1"/>
</dbReference>
<dbReference type="InterPro" id="IPR027417">
    <property type="entry name" value="P-loop_NTPase"/>
</dbReference>
<gene>
    <name evidence="6" type="ORF">SAMN05661086_01939</name>
</gene>
<sequence length="611" mass="71272">MIVNTKVNHDYIKLDQINFDFSEYGVYIISGKNGTGKSTIMKQLVFEENQIRFNTEEHKTTYENSRSSLISYIEQDPASYHCSVKEYISKLLPFDKKDTVDYYMKKFNMADIRYSRNVESLSGGELMKLNLIGAIIKNTPYIMLDEPTNNLDNPSVRDFLHMISELATSHSIIIISHDPRLNFENCTKILIEEEIMLQESHNGAINTAVPELIKYPAAKVCKNFLKSPFVILTFVVMLILMIFYSYVTNILYGTFISDEHLIDKGQNVIVTYKVDQEFSELNSNYANSQKLKISNAKKYQMIYFNDIADIADTKGIKKIILSDDKYIDELSEQFYNSDLINEFNIFSVPNDIIKNYGGQLLLPIDIRNLISGRLPYDGENEVVVSNDFLKKYYGIEDENPIGQFIKIQDENYEIVGIGCYDLCIVSFDETKDYGFFLYEKGKSETYFEEIKKYLVRKDFYIDNGLYNLIIYTDKLIEKKVLNQLVSNYPAENYISYEFQSAYKKYINRKGNMIILAFDMIYSIISSIFILYVFYKIIQINKSKINAFDSYYCQQRKTLKLYKNCLFFSYMACFLLASTISIIVYKDTIVYLLVNVVVFTLAWLGWRKKCIF</sequence>
<feature type="transmembrane region" description="Helical" evidence="4">
    <location>
        <begin position="229"/>
        <end position="247"/>
    </location>
</feature>
<dbReference type="GO" id="GO:0005524">
    <property type="term" value="F:ATP binding"/>
    <property type="evidence" value="ECO:0007669"/>
    <property type="project" value="UniProtKB-KW"/>
</dbReference>
<dbReference type="EMBL" id="FOYZ01000006">
    <property type="protein sequence ID" value="SFR81793.1"/>
    <property type="molecule type" value="Genomic_DNA"/>
</dbReference>
<dbReference type="RefSeq" id="WP_092560478.1">
    <property type="nucleotide sequence ID" value="NZ_FOYZ01000006.1"/>
</dbReference>
<dbReference type="AlphaFoldDB" id="A0A1I6JS76"/>
<keyword evidence="3" id="KW-0067">ATP-binding</keyword>
<keyword evidence="7" id="KW-1185">Reference proteome</keyword>
<evidence type="ECO:0000256" key="4">
    <source>
        <dbReference type="SAM" id="Phobius"/>
    </source>
</evidence>
<dbReference type="PANTHER" id="PTHR42939:SF1">
    <property type="entry name" value="ABC TRANSPORTER ATP-BINDING PROTEIN ALBC-RELATED"/>
    <property type="match status" value="1"/>
</dbReference>
<dbReference type="SUPFAM" id="SSF52540">
    <property type="entry name" value="P-loop containing nucleoside triphosphate hydrolases"/>
    <property type="match status" value="1"/>
</dbReference>
<dbReference type="InterPro" id="IPR003593">
    <property type="entry name" value="AAA+_ATPase"/>
</dbReference>
<protein>
    <submittedName>
        <fullName evidence="6">ABC transporter</fullName>
    </submittedName>
</protein>
<dbReference type="SMART" id="SM00382">
    <property type="entry name" value="AAA"/>
    <property type="match status" value="1"/>
</dbReference>
<dbReference type="InterPro" id="IPR051782">
    <property type="entry name" value="ABC_Transporter_VariousFunc"/>
</dbReference>
<evidence type="ECO:0000313" key="6">
    <source>
        <dbReference type="EMBL" id="SFR81793.1"/>
    </source>
</evidence>
<dbReference type="InterPro" id="IPR017871">
    <property type="entry name" value="ABC_transporter-like_CS"/>
</dbReference>
<organism evidence="6 7">
    <name type="scientific">Anaeromicropila populeti</name>
    <dbReference type="NCBI Taxonomy" id="37658"/>
    <lineage>
        <taxon>Bacteria</taxon>
        <taxon>Bacillati</taxon>
        <taxon>Bacillota</taxon>
        <taxon>Clostridia</taxon>
        <taxon>Lachnospirales</taxon>
        <taxon>Lachnospiraceae</taxon>
        <taxon>Anaeromicropila</taxon>
    </lineage>
</organism>
<feature type="transmembrane region" description="Helical" evidence="4">
    <location>
        <begin position="564"/>
        <end position="582"/>
    </location>
</feature>
<evidence type="ECO:0000256" key="3">
    <source>
        <dbReference type="ARBA" id="ARBA00022840"/>
    </source>
</evidence>
<keyword evidence="1" id="KW-0813">Transport</keyword>
<dbReference type="Gene3D" id="3.40.50.300">
    <property type="entry name" value="P-loop containing nucleotide triphosphate hydrolases"/>
    <property type="match status" value="1"/>
</dbReference>
<dbReference type="OrthoDB" id="2058241at2"/>
<feature type="domain" description="ABC transporter" evidence="5">
    <location>
        <begin position="2"/>
        <end position="225"/>
    </location>
</feature>
<dbReference type="Pfam" id="PF00005">
    <property type="entry name" value="ABC_tran"/>
    <property type="match status" value="1"/>
</dbReference>
<keyword evidence="4" id="KW-0812">Transmembrane</keyword>
<dbReference type="InterPro" id="IPR003439">
    <property type="entry name" value="ABC_transporter-like_ATP-bd"/>
</dbReference>
<feature type="transmembrane region" description="Helical" evidence="4">
    <location>
        <begin position="588"/>
        <end position="605"/>
    </location>
</feature>
<feature type="transmembrane region" description="Helical" evidence="4">
    <location>
        <begin position="512"/>
        <end position="534"/>
    </location>
</feature>
<accession>A0A1I6JS76</accession>
<evidence type="ECO:0000256" key="1">
    <source>
        <dbReference type="ARBA" id="ARBA00022448"/>
    </source>
</evidence>
<dbReference type="STRING" id="37658.SAMN05661086_01939"/>
<keyword evidence="4" id="KW-0472">Membrane</keyword>
<proteinExistence type="predicted"/>
<evidence type="ECO:0000259" key="5">
    <source>
        <dbReference type="PROSITE" id="PS50893"/>
    </source>
</evidence>
<dbReference type="PROSITE" id="PS00211">
    <property type="entry name" value="ABC_TRANSPORTER_1"/>
    <property type="match status" value="1"/>
</dbReference>